<name>A0A4Y2EQZ8_ARAVE</name>
<gene>
    <name evidence="1" type="ORF">AVEN_101280_1</name>
</gene>
<dbReference type="AlphaFoldDB" id="A0A4Y2EQZ8"/>
<protein>
    <recommendedName>
        <fullName evidence="3">Endonuclease/exonuclease/phosphatase domain-containing protein</fullName>
    </recommendedName>
</protein>
<dbReference type="OrthoDB" id="7474049at2759"/>
<accession>A0A4Y2EQZ8</accession>
<keyword evidence="2" id="KW-1185">Reference proteome</keyword>
<dbReference type="Proteomes" id="UP000499080">
    <property type="component" value="Unassembled WGS sequence"/>
</dbReference>
<dbReference type="EMBL" id="BGPR01000690">
    <property type="protein sequence ID" value="GBM31660.1"/>
    <property type="molecule type" value="Genomic_DNA"/>
</dbReference>
<proteinExistence type="predicted"/>
<evidence type="ECO:0008006" key="3">
    <source>
        <dbReference type="Google" id="ProtNLM"/>
    </source>
</evidence>
<organism evidence="1 2">
    <name type="scientific">Araneus ventricosus</name>
    <name type="common">Orbweaver spider</name>
    <name type="synonym">Epeira ventricosa</name>
    <dbReference type="NCBI Taxonomy" id="182803"/>
    <lineage>
        <taxon>Eukaryota</taxon>
        <taxon>Metazoa</taxon>
        <taxon>Ecdysozoa</taxon>
        <taxon>Arthropoda</taxon>
        <taxon>Chelicerata</taxon>
        <taxon>Arachnida</taxon>
        <taxon>Araneae</taxon>
        <taxon>Araneomorphae</taxon>
        <taxon>Entelegynae</taxon>
        <taxon>Araneoidea</taxon>
        <taxon>Araneidae</taxon>
        <taxon>Araneus</taxon>
    </lineage>
</organism>
<comment type="caution">
    <text evidence="1">The sequence shown here is derived from an EMBL/GenBank/DDBJ whole genome shotgun (WGS) entry which is preliminary data.</text>
</comment>
<evidence type="ECO:0000313" key="1">
    <source>
        <dbReference type="EMBL" id="GBM31660.1"/>
    </source>
</evidence>
<reference evidence="1 2" key="1">
    <citation type="journal article" date="2019" name="Sci. Rep.">
        <title>Orb-weaving spider Araneus ventricosus genome elucidates the spidroin gene catalogue.</title>
        <authorList>
            <person name="Kono N."/>
            <person name="Nakamura H."/>
            <person name="Ohtoshi R."/>
            <person name="Moran D.A.P."/>
            <person name="Shinohara A."/>
            <person name="Yoshida Y."/>
            <person name="Fujiwara M."/>
            <person name="Mori M."/>
            <person name="Tomita M."/>
            <person name="Arakawa K."/>
        </authorList>
    </citation>
    <scope>NUCLEOTIDE SEQUENCE [LARGE SCALE GENOMIC DNA]</scope>
</reference>
<evidence type="ECO:0000313" key="2">
    <source>
        <dbReference type="Proteomes" id="UP000499080"/>
    </source>
</evidence>
<sequence>MNIIAPEIPTRFDPRGSTIIDLAVTRHFNYASTANSENELSSDHLPVRYWLDTNTITYTHKIFVPNFKKYQEAIIQNPTTQFNPQSGADIEEEVKRFTTEHLQAFNTTGKWVNKRKEECSAEIKQQTKIRNKLKKIAQLSQDPRDKNLYNRAQNYLRKLHAEASQKRLSDIFENLNPTDGTSGSMPKRYLKLISECPLS</sequence>